<comment type="similarity">
    <text evidence="2">Belongs to the EfeM/EfeO family.</text>
</comment>
<feature type="chain" id="PRO_5039238599" evidence="4">
    <location>
        <begin position="21"/>
        <end position="286"/>
    </location>
</feature>
<organism evidence="6 7">
    <name type="scientific">Halobacillus salinus</name>
    <dbReference type="NCBI Taxonomy" id="192814"/>
    <lineage>
        <taxon>Bacteria</taxon>
        <taxon>Bacillati</taxon>
        <taxon>Bacillota</taxon>
        <taxon>Bacilli</taxon>
        <taxon>Bacillales</taxon>
        <taxon>Bacillaceae</taxon>
        <taxon>Halobacillus</taxon>
    </lineage>
</organism>
<dbReference type="InterPro" id="IPR038352">
    <property type="entry name" value="Imelysin_sf"/>
</dbReference>
<feature type="domain" description="Imelysin-like" evidence="5">
    <location>
        <begin position="51"/>
        <end position="279"/>
    </location>
</feature>
<keyword evidence="6" id="KW-0449">Lipoprotein</keyword>
<evidence type="ECO:0000256" key="1">
    <source>
        <dbReference type="ARBA" id="ARBA00004196"/>
    </source>
</evidence>
<dbReference type="CDD" id="cd14656">
    <property type="entry name" value="Imelysin-like_EfeO"/>
    <property type="match status" value="1"/>
</dbReference>
<dbReference type="Pfam" id="PF09375">
    <property type="entry name" value="Peptidase_M75"/>
    <property type="match status" value="1"/>
</dbReference>
<dbReference type="InterPro" id="IPR050894">
    <property type="entry name" value="EfeM/EfeO_iron_uptake"/>
</dbReference>
<reference evidence="6 7" key="1">
    <citation type="journal article" date="2003" name="Int. J. Syst. Evol. Microbiol.">
        <title>Halobacillus salinus sp. nov., isolated from a salt lake on the coast of the East Sea in Korea.</title>
        <authorList>
            <person name="Yoon J.H."/>
            <person name="Kang K.H."/>
            <person name="Park Y.H."/>
        </authorList>
    </citation>
    <scope>NUCLEOTIDE SEQUENCE [LARGE SCALE GENOMIC DNA]</scope>
    <source>
        <strain evidence="6 7">HSL-3</strain>
    </source>
</reference>
<name>A0A4Z0H0L6_9BACI</name>
<protein>
    <submittedName>
        <fullName evidence="6">EfeM/EfeO family lipoprotein</fullName>
    </submittedName>
</protein>
<sequence length="286" mass="31860">MNKFTKVASISLLIPGLLLAGCNTTEQSQAEEAKKTEESKTATYSEELEKAVDSYRQYGLEQTDLFVEGTTAFVEAVKAGNLEKAKELYPTARMPFERVEPIAESFGDLDPKIDAREGDVPEEEWTGYHRLEKIHWEENTTEGTAEYADQLLNDVKSLRAKIELADVAPQTLVTGAVDLLNEVSASKITGEEERYSHTDLYDFAANVDGSKKIVDLLSPILEEKDPELLDTLEQRFADVYTALEDYKTENGYVSYTDLTEEDTQKLSKVIDALAEPLSQIGVVLEG</sequence>
<dbReference type="STRING" id="192814.GCA_900166575_00881"/>
<feature type="signal peptide" evidence="4">
    <location>
        <begin position="1"/>
        <end position="20"/>
    </location>
</feature>
<dbReference type="RefSeq" id="WP_135326621.1">
    <property type="nucleotide sequence ID" value="NZ_SRJC01000001.1"/>
</dbReference>
<evidence type="ECO:0000256" key="3">
    <source>
        <dbReference type="ARBA" id="ARBA00022729"/>
    </source>
</evidence>
<dbReference type="Gene3D" id="1.20.1420.20">
    <property type="entry name" value="M75 peptidase, HXXE motif"/>
    <property type="match status" value="1"/>
</dbReference>
<keyword evidence="7" id="KW-1185">Reference proteome</keyword>
<evidence type="ECO:0000313" key="7">
    <source>
        <dbReference type="Proteomes" id="UP000297982"/>
    </source>
</evidence>
<dbReference type="PROSITE" id="PS51257">
    <property type="entry name" value="PROKAR_LIPOPROTEIN"/>
    <property type="match status" value="1"/>
</dbReference>
<dbReference type="InterPro" id="IPR018976">
    <property type="entry name" value="Imelysin-like"/>
</dbReference>
<dbReference type="NCBIfam" id="NF041757">
    <property type="entry name" value="EfeO"/>
    <property type="match status" value="1"/>
</dbReference>
<dbReference type="EMBL" id="SRJC01000001">
    <property type="protein sequence ID" value="TGB03958.1"/>
    <property type="molecule type" value="Genomic_DNA"/>
</dbReference>
<comment type="caution">
    <text evidence="6">The sequence shown here is derived from an EMBL/GenBank/DDBJ whole genome shotgun (WGS) entry which is preliminary data.</text>
</comment>
<dbReference type="PANTHER" id="PTHR39192">
    <property type="entry name" value="IRON UPTAKE SYSTEM COMPONENT EFEO"/>
    <property type="match status" value="1"/>
</dbReference>
<evidence type="ECO:0000256" key="2">
    <source>
        <dbReference type="ARBA" id="ARBA00005989"/>
    </source>
</evidence>
<evidence type="ECO:0000259" key="5">
    <source>
        <dbReference type="Pfam" id="PF09375"/>
    </source>
</evidence>
<keyword evidence="3 4" id="KW-0732">Signal</keyword>
<comment type="subcellular location">
    <subcellularLocation>
        <location evidence="1">Cell envelope</location>
    </subcellularLocation>
</comment>
<dbReference type="PANTHER" id="PTHR39192:SF1">
    <property type="entry name" value="IRON UPTAKE SYSTEM COMPONENT EFEO"/>
    <property type="match status" value="1"/>
</dbReference>
<evidence type="ECO:0000256" key="4">
    <source>
        <dbReference type="SAM" id="SignalP"/>
    </source>
</evidence>
<proteinExistence type="inferred from homology"/>
<evidence type="ECO:0000313" key="6">
    <source>
        <dbReference type="EMBL" id="TGB03958.1"/>
    </source>
</evidence>
<dbReference type="Proteomes" id="UP000297982">
    <property type="component" value="Unassembled WGS sequence"/>
</dbReference>
<dbReference type="AlphaFoldDB" id="A0A4Z0H0L6"/>
<gene>
    <name evidence="6" type="ORF">E4663_02830</name>
</gene>
<accession>A0A4Z0H0L6</accession>
<dbReference type="GO" id="GO:0030313">
    <property type="term" value="C:cell envelope"/>
    <property type="evidence" value="ECO:0007669"/>
    <property type="project" value="UniProtKB-SubCell"/>
</dbReference>
<dbReference type="InterPro" id="IPR053377">
    <property type="entry name" value="Iron_uptake_EfeM/EfeO"/>
</dbReference>
<dbReference type="InterPro" id="IPR034981">
    <property type="entry name" value="Imelysin-like_EfeO/Algp7"/>
</dbReference>